<organism evidence="1 2">
    <name type="scientific">Aquimarina mytili</name>
    <dbReference type="NCBI Taxonomy" id="874423"/>
    <lineage>
        <taxon>Bacteria</taxon>
        <taxon>Pseudomonadati</taxon>
        <taxon>Bacteroidota</taxon>
        <taxon>Flavobacteriia</taxon>
        <taxon>Flavobacteriales</taxon>
        <taxon>Flavobacteriaceae</taxon>
        <taxon>Aquimarina</taxon>
    </lineage>
</organism>
<dbReference type="AlphaFoldDB" id="A0A937DCK9"/>
<proteinExistence type="predicted"/>
<dbReference type="EMBL" id="JAERQJ010000011">
    <property type="protein sequence ID" value="MBL0685738.1"/>
    <property type="molecule type" value="Genomic_DNA"/>
</dbReference>
<gene>
    <name evidence="1" type="ORF">JJQ60_19555</name>
</gene>
<accession>A0A937DCK9</accession>
<keyword evidence="2" id="KW-1185">Reference proteome</keyword>
<evidence type="ECO:0000313" key="1">
    <source>
        <dbReference type="EMBL" id="MBL0685738.1"/>
    </source>
</evidence>
<evidence type="ECO:0000313" key="2">
    <source>
        <dbReference type="Proteomes" id="UP000651057"/>
    </source>
</evidence>
<reference evidence="1" key="1">
    <citation type="submission" date="2021-01" db="EMBL/GenBank/DDBJ databases">
        <authorList>
            <person name="Zhong Y.L."/>
        </authorList>
    </citation>
    <scope>NUCLEOTIDE SEQUENCE</scope>
    <source>
        <strain evidence="1">KCTC 23302</strain>
    </source>
</reference>
<dbReference type="RefSeq" id="WP_201924103.1">
    <property type="nucleotide sequence ID" value="NZ_BAABAX010000015.1"/>
</dbReference>
<comment type="caution">
    <text evidence="1">The sequence shown here is derived from an EMBL/GenBank/DDBJ whole genome shotgun (WGS) entry which is preliminary data.</text>
</comment>
<name>A0A937DCK9_9FLAO</name>
<protein>
    <submittedName>
        <fullName evidence="1">Uncharacterized protein</fullName>
    </submittedName>
</protein>
<sequence length="86" mass="9871">MPNRKRPQLSSLFYLLLHGLQIRAIRVSIDYIVNGSLEQKAQDALGDAELLSQFKEVEQMDEDDRGTVKKLIDAFITKRKVQKLAQ</sequence>
<dbReference type="Proteomes" id="UP000651057">
    <property type="component" value="Unassembled WGS sequence"/>
</dbReference>